<feature type="site" description="Cleavage (non-hydrolytic); by autocatalysis" evidence="12">
    <location>
        <begin position="249"/>
        <end position="250"/>
    </location>
</feature>
<dbReference type="EC" id="4.1.1.65" evidence="12"/>
<feature type="modified residue" description="Pyruvic acid (Ser); by autocatalysis" evidence="12">
    <location>
        <position position="250"/>
    </location>
</feature>
<dbReference type="AlphaFoldDB" id="A0AA95H4K2"/>
<dbReference type="GO" id="GO:0006646">
    <property type="term" value="P:phosphatidylethanolamine biosynthetic process"/>
    <property type="evidence" value="ECO:0007669"/>
    <property type="project" value="UniProtKB-UniRule"/>
</dbReference>
<reference evidence="13" key="2">
    <citation type="submission" date="2023-04" db="EMBL/GenBank/DDBJ databases">
        <authorList>
            <person name="Beletskiy A.V."/>
            <person name="Mardanov A.V."/>
            <person name="Ravin N.V."/>
        </authorList>
    </citation>
    <scope>NUCLEOTIDE SEQUENCE</scope>
    <source>
        <strain evidence="13">GKL-01</strain>
    </source>
</reference>
<keyword evidence="10 12" id="KW-1208">Phospholipid metabolism</keyword>
<organism evidence="13">
    <name type="scientific">Candidatus Thiocaldithrix dubininis</name>
    <dbReference type="NCBI Taxonomy" id="3080823"/>
    <lineage>
        <taxon>Bacteria</taxon>
        <taxon>Pseudomonadati</taxon>
        <taxon>Pseudomonadota</taxon>
        <taxon>Gammaproteobacteria</taxon>
        <taxon>Thiotrichales</taxon>
        <taxon>Thiotrichaceae</taxon>
        <taxon>Candidatus Thiocaldithrix</taxon>
    </lineage>
</organism>
<name>A0AA95H4K2_9GAMM</name>
<comment type="catalytic activity">
    <reaction evidence="12">
        <text>a 1,2-diacyl-sn-glycero-3-phospho-L-serine + H(+) = a 1,2-diacyl-sn-glycero-3-phosphoethanolamine + CO2</text>
        <dbReference type="Rhea" id="RHEA:20828"/>
        <dbReference type="ChEBI" id="CHEBI:15378"/>
        <dbReference type="ChEBI" id="CHEBI:16526"/>
        <dbReference type="ChEBI" id="CHEBI:57262"/>
        <dbReference type="ChEBI" id="CHEBI:64612"/>
        <dbReference type="EC" id="4.1.1.65"/>
    </reaction>
</comment>
<comment type="pathway">
    <text evidence="1">Lipid metabolism.</text>
</comment>
<evidence type="ECO:0000256" key="5">
    <source>
        <dbReference type="ARBA" id="ARBA00023098"/>
    </source>
</evidence>
<dbReference type="GO" id="GO:0005886">
    <property type="term" value="C:plasma membrane"/>
    <property type="evidence" value="ECO:0007669"/>
    <property type="project" value="UniProtKB-SubCell"/>
</dbReference>
<keyword evidence="2 12" id="KW-1003">Cell membrane</keyword>
<dbReference type="PANTHER" id="PTHR10067:SF6">
    <property type="entry name" value="PHOSPHATIDYLSERINE DECARBOXYLASE PROENZYME, MITOCHONDRIAL"/>
    <property type="match status" value="1"/>
</dbReference>
<dbReference type="EMBL" id="CP124755">
    <property type="protein sequence ID" value="WGZ89680.1"/>
    <property type="molecule type" value="Genomic_DNA"/>
</dbReference>
<dbReference type="Proteomes" id="UP001300672">
    <property type="component" value="Chromosome"/>
</dbReference>
<evidence type="ECO:0000256" key="4">
    <source>
        <dbReference type="ARBA" id="ARBA00022793"/>
    </source>
</evidence>
<dbReference type="HAMAP" id="MF_00662">
    <property type="entry name" value="PS_decarb_PSD_B_type1"/>
    <property type="match status" value="1"/>
</dbReference>
<comment type="similarity">
    <text evidence="12">Belongs to the phosphatidylserine decarboxylase family. PSD-B subfamily. Prokaryotic type I sub-subfamily.</text>
</comment>
<dbReference type="InterPro" id="IPR033178">
    <property type="entry name" value="PSD_type1_pro"/>
</dbReference>
<evidence type="ECO:0000256" key="10">
    <source>
        <dbReference type="ARBA" id="ARBA00023264"/>
    </source>
</evidence>
<comment type="cofactor">
    <cofactor evidence="12">
        <name>pyruvate</name>
        <dbReference type="ChEBI" id="CHEBI:15361"/>
    </cofactor>
    <text evidence="12">Binds 1 pyruvoyl group covalently per subunit.</text>
</comment>
<protein>
    <recommendedName>
        <fullName evidence="12">Phosphatidylserine decarboxylase proenzyme</fullName>
        <ecNumber evidence="12">4.1.1.65</ecNumber>
    </recommendedName>
    <component>
        <recommendedName>
            <fullName evidence="12">Phosphatidylserine decarboxylase alpha chain</fullName>
        </recommendedName>
    </component>
    <component>
        <recommendedName>
            <fullName evidence="12">Phosphatidylserine decarboxylase beta chain</fullName>
        </recommendedName>
    </component>
</protein>
<dbReference type="Pfam" id="PF02666">
    <property type="entry name" value="PS_Dcarbxylase"/>
    <property type="match status" value="1"/>
</dbReference>
<sequence>MSLSDILKSWPLYILPHHLISRIVFKLTRIECPRLVPPAIRQFSKVFKVNLSEAQHPDPNSYKTFNDFFTRALKPELRPIAEGATLITSPVDGRISQMGNIKEGQIFQAKGHTYSATDLLGGDAERAAPFMQGEFMTIYLSPRDYHRIHMPLDGDLIEQVYIPGRLFSVAGHTVRTIPHLFARNERVVALFNTPLGKMAMVLVGAINVAAIETVWSGLVTPPPKGDIKRETFPNVSLEKGQEMGRFNMGSTVILLFEHKHLQWNSALGADVPLRLGQALADLKIEVI</sequence>
<reference evidence="13" key="1">
    <citation type="journal article" date="2023" name="Int. J. Mol. Sci.">
        <title>Metagenomics Revealed a New Genus 'Candidatus Thiocaldithrix dubininis' gen. nov., sp. nov. and a New Species 'Candidatus Thiothrix putei' sp. nov. in the Family Thiotrichaceae, Some Members of Which Have Traits of Both Na+- and H+-Motive Energetics.</title>
        <authorList>
            <person name="Ravin N.V."/>
            <person name="Muntyan M.S."/>
            <person name="Smolyakov D.D."/>
            <person name="Rudenko T.S."/>
            <person name="Beletsky A.V."/>
            <person name="Mardanov A.V."/>
            <person name="Grabovich M.Y."/>
        </authorList>
    </citation>
    <scope>NUCLEOTIDE SEQUENCE</scope>
    <source>
        <strain evidence="13">GKL-01</strain>
    </source>
</reference>
<evidence type="ECO:0000256" key="9">
    <source>
        <dbReference type="ARBA" id="ARBA00023239"/>
    </source>
</evidence>
<comment type="PTM">
    <text evidence="12">Is synthesized initially as an inactive proenzyme. Formation of the active enzyme involves a self-maturation process in which the active site pyruvoyl group is generated from an internal serine residue via an autocatalytic post-translational modification. Two non-identical subunits are generated from the proenzyme in this reaction, and the pyruvate is formed at the N-terminus of the alpha chain, which is derived from the carboxyl end of the proenzyme. The autoendoproteolytic cleavage occurs by a canonical serine protease mechanism, in which the side chain hydroxyl group of the serine supplies its oxygen atom to form the C-terminus of the beta chain, while the remainder of the serine residue undergoes an oxidative deamination to produce ammonia and the pyruvoyl prosthetic group on the alpha chain. During this reaction, the Ser that is part of the protease active site of the proenzyme becomes the pyruvoyl prosthetic group, which constitutes an essential element of the active site of the mature decarboxylase.</text>
</comment>
<evidence type="ECO:0000256" key="8">
    <source>
        <dbReference type="ARBA" id="ARBA00023209"/>
    </source>
</evidence>
<proteinExistence type="inferred from homology"/>
<dbReference type="PANTHER" id="PTHR10067">
    <property type="entry name" value="PHOSPHATIDYLSERINE DECARBOXYLASE"/>
    <property type="match status" value="1"/>
</dbReference>
<accession>A0AA95H4K2</accession>
<evidence type="ECO:0000256" key="7">
    <source>
        <dbReference type="ARBA" id="ARBA00023145"/>
    </source>
</evidence>
<keyword evidence="5 12" id="KW-0443">Lipid metabolism</keyword>
<feature type="active site" description="Schiff-base intermediate with substrate; via pyruvic acid; for decarboxylase activity" evidence="12">
    <location>
        <position position="250"/>
    </location>
</feature>
<dbReference type="InterPro" id="IPR003817">
    <property type="entry name" value="PS_Dcarbxylase"/>
</dbReference>
<keyword evidence="7 12" id="KW-0865">Zymogen</keyword>
<feature type="chain" id="PRO_5041505691" description="Phosphatidylserine decarboxylase beta chain" evidence="12">
    <location>
        <begin position="1"/>
        <end position="249"/>
    </location>
</feature>
<comment type="function">
    <text evidence="12">Catalyzes the formation of phosphatidylethanolamine (PtdEtn) from phosphatidylserine (PtdSer).</text>
</comment>
<evidence type="ECO:0000256" key="3">
    <source>
        <dbReference type="ARBA" id="ARBA00022516"/>
    </source>
</evidence>
<evidence type="ECO:0000256" key="1">
    <source>
        <dbReference type="ARBA" id="ARBA00005189"/>
    </source>
</evidence>
<keyword evidence="6 12" id="KW-0472">Membrane</keyword>
<feature type="active site" description="Charge relay system; for autoendoproteolytic cleavage activity" evidence="12">
    <location>
        <position position="92"/>
    </location>
</feature>
<gene>
    <name evidence="13" type="primary">asd</name>
    <name evidence="12" type="synonym">psd</name>
    <name evidence="13" type="ORF">QJT80_09215</name>
</gene>
<feature type="active site" description="Charge relay system; for autoendoproteolytic cleavage activity" evidence="12">
    <location>
        <position position="250"/>
    </location>
</feature>
<comment type="subcellular location">
    <subcellularLocation>
        <location evidence="12">Cell membrane</location>
        <topology evidence="12">Peripheral membrane protein</topology>
    </subcellularLocation>
</comment>
<comment type="subunit">
    <text evidence="12">Heterodimer of a large membrane-associated beta subunit and a small pyruvoyl-containing alpha subunit.</text>
</comment>
<dbReference type="NCBIfam" id="TIGR00163">
    <property type="entry name" value="PS_decarb"/>
    <property type="match status" value="1"/>
</dbReference>
<keyword evidence="9 12" id="KW-0456">Lyase</keyword>
<feature type="chain" id="PRO_5041505690" description="Phosphatidylserine decarboxylase alpha chain" evidence="12">
    <location>
        <begin position="250"/>
        <end position="287"/>
    </location>
</feature>
<keyword evidence="11 12" id="KW-0670">Pyruvate</keyword>
<keyword evidence="8 12" id="KW-0594">Phospholipid biosynthesis</keyword>
<evidence type="ECO:0000256" key="12">
    <source>
        <dbReference type="HAMAP-Rule" id="MF_00662"/>
    </source>
</evidence>
<dbReference type="KEGG" id="tdu:QJT80_09215"/>
<evidence type="ECO:0000256" key="2">
    <source>
        <dbReference type="ARBA" id="ARBA00022475"/>
    </source>
</evidence>
<feature type="active site" description="Charge relay system; for autoendoproteolytic cleavage activity" evidence="12">
    <location>
        <position position="149"/>
    </location>
</feature>
<keyword evidence="3 12" id="KW-0444">Lipid biosynthesis</keyword>
<dbReference type="GO" id="GO:0004609">
    <property type="term" value="F:phosphatidylserine decarboxylase activity"/>
    <property type="evidence" value="ECO:0007669"/>
    <property type="project" value="UniProtKB-UniRule"/>
</dbReference>
<evidence type="ECO:0000313" key="13">
    <source>
        <dbReference type="EMBL" id="WGZ89680.1"/>
    </source>
</evidence>
<evidence type="ECO:0000256" key="11">
    <source>
        <dbReference type="ARBA" id="ARBA00023317"/>
    </source>
</evidence>
<dbReference type="InterPro" id="IPR033177">
    <property type="entry name" value="PSD-B"/>
</dbReference>
<evidence type="ECO:0000256" key="6">
    <source>
        <dbReference type="ARBA" id="ARBA00023136"/>
    </source>
</evidence>
<keyword evidence="4 12" id="KW-0210">Decarboxylase</keyword>
<comment type="pathway">
    <text evidence="12">Phospholipid metabolism; phosphatidylethanolamine biosynthesis; phosphatidylethanolamine from CDP-diacylglycerol: step 2/2.</text>
</comment>